<dbReference type="Pfam" id="PF01469">
    <property type="entry name" value="Pentapeptide_2"/>
    <property type="match status" value="1"/>
</dbReference>
<feature type="region of interest" description="Disordered" evidence="8">
    <location>
        <begin position="766"/>
        <end position="819"/>
    </location>
</feature>
<dbReference type="GO" id="GO:0004144">
    <property type="term" value="F:diacylglycerol O-acyltransferase activity"/>
    <property type="evidence" value="ECO:0007669"/>
    <property type="project" value="UniProtKB-EC"/>
</dbReference>
<evidence type="ECO:0000256" key="5">
    <source>
        <dbReference type="ARBA" id="ARBA00022824"/>
    </source>
</evidence>
<feature type="region of interest" description="Disordered" evidence="8">
    <location>
        <begin position="1"/>
        <end position="74"/>
    </location>
</feature>
<keyword evidence="4 10" id="KW-0808">Transferase</keyword>
<evidence type="ECO:0000313" key="11">
    <source>
        <dbReference type="Proteomes" id="UP000078546"/>
    </source>
</evidence>
<name>A0A1A8WAE9_PLAOA</name>
<dbReference type="GO" id="GO:0019432">
    <property type="term" value="P:triglyceride biosynthetic process"/>
    <property type="evidence" value="ECO:0007669"/>
    <property type="project" value="TreeGrafter"/>
</dbReference>
<sequence>MPPQTDTSARGGGPFEHSGRSGRIGGRCDRGRSETKNCVAAQRRKRQTMNGGIGIGGNANVGRESERRSGDVSKFKGRPLFENLHKKAQTSLLSHKSLEIDMKGFFNLLVIIIFTINFRLVLENFKKYGKIIRMPNRCDIDRNLPLFICFVCLNISVIFSWFIERYVACWLYHCVDEKNKTATVFATDQSKLNSFLSMKKINCSQASDEITNDGSVNSNGKNCGVRMRYMGKLEEESYDDLTSGVCPFRDNSDDHFQGSIKENVISHSPDMGTSSIEASTGSVCYGELLPHGWKNFHLSIFLLRCINSIFILLFPYLTVSHYDAEPVLSTMLLTLSIVWFFKMYSFHQVCYDTRKLYIDGINLDRVNLDKTNTGRENTGRENTGRENTGRENTGRENAGRENAGRENAGRENTGRENDLSLDIRYIKTYPYCLNLKNYYTYILMPTMCFQYTYPRTEKIRWVLIFKHILEVIFLLIMIKIISDQYIFNTIENTFTMKEFKSAKFIVKITHLVERMLKVSIPTLYICNRVRGRREREREVVKKLCLFSPTSEIGKFSNFPICQLAKFAALQHGNLANLLSLCPFCSPSCVHTREIGKRRQCKSSKSMLKLVQLQCQISYGKIAGTKVVDGVIDGVIDGVVDGVVDDVVDDVVDSKTVQTSSQLPNYPLGNHRIAKMKKGQKEKKKKKGGGRREWETDKSAFVHLCDEFTRIAEYLHDLNMSSQKLRNTNYYNSLSRFKLMENISENPILRCLRMGKDEEEQFRSIDYESHSMSAQSGSDPSDWLPNEEGEGFQDEHENRENRGKKQTEHSSQKGGDNGIVFSFDEIESDKRGGKNSRYSNNCRVLVAQKGEEAFGKLVKQMKKDKLEKGAKKENGVKGTNREGLGGREEMFSPKHSVDCDAKKKQTRLFVGMGTSDYHIPRKCRTSSQGNHENNTHGNSQRCNSFSPKGKTEQGRNFCRSFKMKKGDNVRYPIYEQGKENANEGQDIYTHQGILERNNLEVEDTPGEDAERNKFSSQREEELFRYLIVQANKEVEKISTKLEQRYKSELICRGENLKNEYEKKIKELLKNKTYLCVENETMAEKNKNSKEEIKKLEKAKYALLNQIEELQKNNEVMNDTFFRKEIFKNKNDIKIKKLNDKIKFSNKQIEDYEKKISELNDDLNRSCEKYYYFQNKWSASELGLRHKEAENVRPKIIVDRRENLKKELEKYRVEKNESEERLKRLKREHMKVERENDHLRDELNKTKLYAAKLKEKNEQEHQNGEQLLSCYKMEEKKLKEDLENYKRKCALLENEKGSKVLEEKCKRLENMLEDTENERCIYERTCVKNENVQKDMTLEIKCLKNELYECKTKLYRMNKSGVNNPKVDLFNISKDDYVMKGKTRDNVTHT</sequence>
<feature type="compositionally biased region" description="Basic and acidic residues" evidence="8">
    <location>
        <begin position="864"/>
        <end position="874"/>
    </location>
</feature>
<feature type="transmembrane region" description="Helical" evidence="9">
    <location>
        <begin position="143"/>
        <end position="163"/>
    </location>
</feature>
<evidence type="ECO:0000256" key="4">
    <source>
        <dbReference type="ARBA" id="ARBA00022679"/>
    </source>
</evidence>
<dbReference type="InterPro" id="IPR014371">
    <property type="entry name" value="Oat_ACAT_DAG_ARE"/>
</dbReference>
<evidence type="ECO:0000256" key="1">
    <source>
        <dbReference type="ARBA" id="ARBA00004477"/>
    </source>
</evidence>
<keyword evidence="9" id="KW-1133">Transmembrane helix</keyword>
<reference evidence="11" key="1">
    <citation type="submission" date="2016-05" db="EMBL/GenBank/DDBJ databases">
        <authorList>
            <person name="Naeem Raeece"/>
        </authorList>
    </citation>
    <scope>NUCLEOTIDE SEQUENCE [LARGE SCALE GENOMIC DNA]</scope>
</reference>
<feature type="transmembrane region" description="Helical" evidence="9">
    <location>
        <begin position="296"/>
        <end position="319"/>
    </location>
</feature>
<feature type="compositionally biased region" description="Basic and acidic residues" evidence="8">
    <location>
        <begin position="377"/>
        <end position="414"/>
    </location>
</feature>
<dbReference type="PANTHER" id="PTHR10408">
    <property type="entry name" value="STEROL O-ACYLTRANSFERASE"/>
    <property type="match status" value="1"/>
</dbReference>
<feature type="region of interest" description="Disordered" evidence="8">
    <location>
        <begin position="370"/>
        <end position="414"/>
    </location>
</feature>
<keyword evidence="9" id="KW-0812">Transmembrane</keyword>
<feature type="transmembrane region" description="Helical" evidence="9">
    <location>
        <begin position="104"/>
        <end position="122"/>
    </location>
</feature>
<feature type="compositionally biased region" description="Basic and acidic residues" evidence="8">
    <location>
        <begin position="26"/>
        <end position="35"/>
    </location>
</feature>
<organism evidence="10 11">
    <name type="scientific">Plasmodium ovale curtisi</name>
    <dbReference type="NCBI Taxonomy" id="864141"/>
    <lineage>
        <taxon>Eukaryota</taxon>
        <taxon>Sar</taxon>
        <taxon>Alveolata</taxon>
        <taxon>Apicomplexa</taxon>
        <taxon>Aconoidasida</taxon>
        <taxon>Haemosporida</taxon>
        <taxon>Plasmodiidae</taxon>
        <taxon>Plasmodium</taxon>
        <taxon>Plasmodium (Plasmodium)</taxon>
    </lineage>
</organism>
<evidence type="ECO:0000313" key="10">
    <source>
        <dbReference type="EMBL" id="SBS88690.1"/>
    </source>
</evidence>
<proteinExistence type="predicted"/>
<evidence type="ECO:0000256" key="6">
    <source>
        <dbReference type="ARBA" id="ARBA00023315"/>
    </source>
</evidence>
<gene>
    <name evidence="10" type="ORF">POVCU1_015980</name>
</gene>
<dbReference type="InterPro" id="IPR002989">
    <property type="entry name" value="Mycobac_pentapep"/>
</dbReference>
<dbReference type="EMBL" id="FLQV01000294">
    <property type="protein sequence ID" value="SBS88690.1"/>
    <property type="molecule type" value="Genomic_DNA"/>
</dbReference>
<evidence type="ECO:0000256" key="9">
    <source>
        <dbReference type="SAM" id="Phobius"/>
    </source>
</evidence>
<evidence type="ECO:0000256" key="8">
    <source>
        <dbReference type="SAM" id="MobiDB-lite"/>
    </source>
</evidence>
<keyword evidence="5" id="KW-0256">Endoplasmic reticulum</keyword>
<feature type="coiled-coil region" evidence="7">
    <location>
        <begin position="1077"/>
        <end position="1167"/>
    </location>
</feature>
<keyword evidence="6 10" id="KW-0012">Acyltransferase</keyword>
<feature type="region of interest" description="Disordered" evidence="8">
    <location>
        <begin position="919"/>
        <end position="953"/>
    </location>
</feature>
<feature type="region of interest" description="Disordered" evidence="8">
    <location>
        <begin position="864"/>
        <end position="897"/>
    </location>
</feature>
<evidence type="ECO:0000256" key="2">
    <source>
        <dbReference type="ARBA" id="ARBA00005189"/>
    </source>
</evidence>
<feature type="transmembrane region" description="Helical" evidence="9">
    <location>
        <begin position="461"/>
        <end position="481"/>
    </location>
</feature>
<feature type="compositionally biased region" description="Polar residues" evidence="8">
    <location>
        <begin position="769"/>
        <end position="778"/>
    </location>
</feature>
<dbReference type="GO" id="GO:0005789">
    <property type="term" value="C:endoplasmic reticulum membrane"/>
    <property type="evidence" value="ECO:0007669"/>
    <property type="project" value="UniProtKB-SubCell"/>
</dbReference>
<keyword evidence="9" id="KW-0472">Membrane</keyword>
<accession>A0A1A8WAE9</accession>
<dbReference type="EC" id="2.3.1.20" evidence="3"/>
<comment type="subcellular location">
    <subcellularLocation>
        <location evidence="1">Endoplasmic reticulum membrane</location>
        <topology evidence="1">Multi-pass membrane protein</topology>
    </subcellularLocation>
</comment>
<feature type="transmembrane region" description="Helical" evidence="9">
    <location>
        <begin position="326"/>
        <end position="346"/>
    </location>
</feature>
<comment type="pathway">
    <text evidence="2">Lipid metabolism.</text>
</comment>
<evidence type="ECO:0000256" key="3">
    <source>
        <dbReference type="ARBA" id="ARBA00013244"/>
    </source>
</evidence>
<feature type="compositionally biased region" description="Basic and acidic residues" evidence="8">
    <location>
        <begin position="63"/>
        <end position="74"/>
    </location>
</feature>
<dbReference type="Proteomes" id="UP000078546">
    <property type="component" value="Unassembled WGS sequence"/>
</dbReference>
<feature type="compositionally biased region" description="Basic and acidic residues" evidence="8">
    <location>
        <begin position="883"/>
        <end position="897"/>
    </location>
</feature>
<feature type="compositionally biased region" description="Basic and acidic residues" evidence="8">
    <location>
        <begin position="792"/>
        <end position="810"/>
    </location>
</feature>
<dbReference type="PANTHER" id="PTHR10408:SF7">
    <property type="entry name" value="DIACYLGLYCEROL O-ACYLTRANSFERASE 1"/>
    <property type="match status" value="1"/>
</dbReference>
<evidence type="ECO:0000256" key="7">
    <source>
        <dbReference type="SAM" id="Coils"/>
    </source>
</evidence>
<feature type="coiled-coil region" evidence="7">
    <location>
        <begin position="1199"/>
        <end position="1316"/>
    </location>
</feature>
<keyword evidence="7" id="KW-0175">Coiled coil</keyword>
<protein>
    <recommendedName>
        <fullName evidence="3">diacylglycerol O-acyltransferase</fullName>
        <ecNumber evidence="3">2.3.1.20</ecNumber>
    </recommendedName>
</protein>
<feature type="compositionally biased region" description="Polar residues" evidence="8">
    <location>
        <begin position="924"/>
        <end position="945"/>
    </location>
</feature>